<evidence type="ECO:0000259" key="7">
    <source>
        <dbReference type="PROSITE" id="PS50931"/>
    </source>
</evidence>
<evidence type="ECO:0000256" key="1">
    <source>
        <dbReference type="ARBA" id="ARBA00009437"/>
    </source>
</evidence>
<reference evidence="8" key="1">
    <citation type="submission" date="2022-11" db="EMBL/GenBank/DDBJ databases">
        <title>Hoeflea poritis sp. nov., isolated from scleractinian coral Porites lutea.</title>
        <authorList>
            <person name="Zhang G."/>
            <person name="Wei Q."/>
            <person name="Cai L."/>
        </authorList>
    </citation>
    <scope>NUCLEOTIDE SEQUENCE</scope>
    <source>
        <strain evidence="8">E7-10</strain>
    </source>
</reference>
<gene>
    <name evidence="8" type="ORF">OOZ53_08690</name>
</gene>
<dbReference type="SUPFAM" id="SSF46785">
    <property type="entry name" value="Winged helix' DNA-binding domain"/>
    <property type="match status" value="1"/>
</dbReference>
<dbReference type="PANTHER" id="PTHR30118:SF6">
    <property type="entry name" value="HTH-TYPE TRANSCRIPTIONAL REGULATOR LEUO"/>
    <property type="match status" value="1"/>
</dbReference>
<evidence type="ECO:0000256" key="3">
    <source>
        <dbReference type="ARBA" id="ARBA00022491"/>
    </source>
</evidence>
<keyword evidence="4" id="KW-0805">Transcription regulation</keyword>
<dbReference type="Gene3D" id="3.40.190.10">
    <property type="entry name" value="Periplasmic binding protein-like II"/>
    <property type="match status" value="2"/>
</dbReference>
<dbReference type="InterPro" id="IPR036390">
    <property type="entry name" value="WH_DNA-bd_sf"/>
</dbReference>
<keyword evidence="2" id="KW-0536">Nodulation</keyword>
<sequence length="306" mass="34354">MTDGQDILKVDFAALRTLQYVHDFGSFSKAAQRLGQNQSTVSYTIGRLREVFDDPLFVREGNGVAATDRCRVIVEHAARFLEEFQGVARRPTFDPATARGSVTISCNHWERVIVLPKLIGRMRSLSPGIHLRVLSSSAVGEEQLKRGECDILLGPVQISGEQLFKRKIGMDHYVCIMDRGNPLLSDPFDFAAYQSAKHVVVTYMGNWRPFYLDALEARGGTIDKVFELTEYGDLENCIAGTDLIATVPNRLAEKFSDRIVRRALPFKVSLEVDMFWTVRTHRSAMQKWIRELVVDAADDSLSPANG</sequence>
<organism evidence="8 9">
    <name type="scientific">Hoeflea poritis</name>
    <dbReference type="NCBI Taxonomy" id="2993659"/>
    <lineage>
        <taxon>Bacteria</taxon>
        <taxon>Pseudomonadati</taxon>
        <taxon>Pseudomonadota</taxon>
        <taxon>Alphaproteobacteria</taxon>
        <taxon>Hyphomicrobiales</taxon>
        <taxon>Rhizobiaceae</taxon>
        <taxon>Hoeflea</taxon>
    </lineage>
</organism>
<keyword evidence="9" id="KW-1185">Reference proteome</keyword>
<dbReference type="InterPro" id="IPR005119">
    <property type="entry name" value="LysR_subst-bd"/>
</dbReference>
<dbReference type="PROSITE" id="PS50931">
    <property type="entry name" value="HTH_LYSR"/>
    <property type="match status" value="1"/>
</dbReference>
<evidence type="ECO:0000256" key="2">
    <source>
        <dbReference type="ARBA" id="ARBA00022458"/>
    </source>
</evidence>
<evidence type="ECO:0000313" key="8">
    <source>
        <dbReference type="EMBL" id="MDA4845423.1"/>
    </source>
</evidence>
<dbReference type="Proteomes" id="UP001148313">
    <property type="component" value="Unassembled WGS sequence"/>
</dbReference>
<feature type="domain" description="HTH lysR-type" evidence="7">
    <location>
        <begin position="10"/>
        <end position="67"/>
    </location>
</feature>
<dbReference type="InterPro" id="IPR000847">
    <property type="entry name" value="LysR_HTH_N"/>
</dbReference>
<keyword evidence="5" id="KW-0238">DNA-binding</keyword>
<dbReference type="Gene3D" id="1.10.10.10">
    <property type="entry name" value="Winged helix-like DNA-binding domain superfamily/Winged helix DNA-binding domain"/>
    <property type="match status" value="1"/>
</dbReference>
<dbReference type="SUPFAM" id="SSF53850">
    <property type="entry name" value="Periplasmic binding protein-like II"/>
    <property type="match status" value="1"/>
</dbReference>
<keyword evidence="3" id="KW-0678">Repressor</keyword>
<name>A0ABT4VN05_9HYPH</name>
<dbReference type="InterPro" id="IPR050389">
    <property type="entry name" value="LysR-type_TF"/>
</dbReference>
<proteinExistence type="inferred from homology"/>
<dbReference type="Pfam" id="PF03466">
    <property type="entry name" value="LysR_substrate"/>
    <property type="match status" value="1"/>
</dbReference>
<evidence type="ECO:0000256" key="4">
    <source>
        <dbReference type="ARBA" id="ARBA00023015"/>
    </source>
</evidence>
<dbReference type="InterPro" id="IPR037402">
    <property type="entry name" value="YidZ_PBP2"/>
</dbReference>
<keyword evidence="6" id="KW-0804">Transcription</keyword>
<dbReference type="CDD" id="cd08417">
    <property type="entry name" value="PBP2_Nitroaromatics_like"/>
    <property type="match status" value="1"/>
</dbReference>
<dbReference type="InterPro" id="IPR036388">
    <property type="entry name" value="WH-like_DNA-bd_sf"/>
</dbReference>
<comment type="caution">
    <text evidence="8">The sequence shown here is derived from an EMBL/GenBank/DDBJ whole genome shotgun (WGS) entry which is preliminary data.</text>
</comment>
<evidence type="ECO:0000256" key="5">
    <source>
        <dbReference type="ARBA" id="ARBA00023125"/>
    </source>
</evidence>
<dbReference type="PANTHER" id="PTHR30118">
    <property type="entry name" value="HTH-TYPE TRANSCRIPTIONAL REGULATOR LEUO-RELATED"/>
    <property type="match status" value="1"/>
</dbReference>
<dbReference type="EMBL" id="JAPJZH010000004">
    <property type="protein sequence ID" value="MDA4845423.1"/>
    <property type="molecule type" value="Genomic_DNA"/>
</dbReference>
<dbReference type="RefSeq" id="WP_271089046.1">
    <property type="nucleotide sequence ID" value="NZ_JAPJZH010000004.1"/>
</dbReference>
<accession>A0ABT4VN05</accession>
<evidence type="ECO:0000256" key="6">
    <source>
        <dbReference type="ARBA" id="ARBA00023163"/>
    </source>
</evidence>
<evidence type="ECO:0000313" key="9">
    <source>
        <dbReference type="Proteomes" id="UP001148313"/>
    </source>
</evidence>
<comment type="similarity">
    <text evidence="1">Belongs to the LysR transcriptional regulatory family.</text>
</comment>
<dbReference type="Pfam" id="PF00126">
    <property type="entry name" value="HTH_1"/>
    <property type="match status" value="1"/>
</dbReference>
<protein>
    <submittedName>
        <fullName evidence="8">LysR family transcriptional regulator</fullName>
    </submittedName>
</protein>